<evidence type="ECO:0000313" key="2">
    <source>
        <dbReference type="Proteomes" id="UP000015346"/>
    </source>
</evidence>
<dbReference type="EMBL" id="AOLV01000026">
    <property type="protein sequence ID" value="EPX84381.1"/>
    <property type="molecule type" value="Genomic_DNA"/>
</dbReference>
<dbReference type="AlphaFoldDB" id="S9QSK3"/>
<organism evidence="1 2">
    <name type="scientific">Rubellimicrobium thermophilum DSM 16684</name>
    <dbReference type="NCBI Taxonomy" id="1123069"/>
    <lineage>
        <taxon>Bacteria</taxon>
        <taxon>Pseudomonadati</taxon>
        <taxon>Pseudomonadota</taxon>
        <taxon>Alphaproteobacteria</taxon>
        <taxon>Rhodobacterales</taxon>
        <taxon>Roseobacteraceae</taxon>
        <taxon>Rubellimicrobium</taxon>
    </lineage>
</organism>
<comment type="caution">
    <text evidence="1">The sequence shown here is derived from an EMBL/GenBank/DDBJ whole genome shotgun (WGS) entry which is preliminary data.</text>
</comment>
<sequence length="104" mass="11479">MLDEADNFLRAEHAAGYPNLLPIKSLMEETGRRFKTVFAGLHNVRRMAHAPNSPLPHLGEPICIGPMNQTEANRAALRRLAREPLRARGSTLPIRPSPGTCCRG</sequence>
<dbReference type="HOGENOM" id="CLU_2248134_0_0_5"/>
<proteinExistence type="predicted"/>
<protein>
    <submittedName>
        <fullName evidence="1">Uncharacterized protein</fullName>
    </submittedName>
</protein>
<evidence type="ECO:0000313" key="1">
    <source>
        <dbReference type="EMBL" id="EPX84381.1"/>
    </source>
</evidence>
<name>S9QSK3_9RHOB</name>
<dbReference type="STRING" id="1123069.ruthe_02287"/>
<accession>S9QSK3</accession>
<dbReference type="Proteomes" id="UP000015346">
    <property type="component" value="Unassembled WGS sequence"/>
</dbReference>
<keyword evidence="2" id="KW-1185">Reference proteome</keyword>
<reference evidence="1 2" key="1">
    <citation type="journal article" date="2013" name="Stand. Genomic Sci.">
        <title>Genome sequence of the reddish-pigmented Rubellimicrobium thermophilum type strain (DSM 16684(T)), a member of the Roseobacter clade.</title>
        <authorList>
            <person name="Fiebig A."/>
            <person name="Riedel T."/>
            <person name="Gronow S."/>
            <person name="Petersen J."/>
            <person name="Klenk H.P."/>
            <person name="Goker M."/>
        </authorList>
    </citation>
    <scope>NUCLEOTIDE SEQUENCE [LARGE SCALE GENOMIC DNA]</scope>
    <source>
        <strain evidence="1 2">DSM 16684</strain>
    </source>
</reference>
<dbReference type="PATRIC" id="fig|1123069.3.peg.2263"/>
<gene>
    <name evidence="1" type="ORF">ruthe_02287</name>
</gene>